<evidence type="ECO:0000256" key="7">
    <source>
        <dbReference type="PROSITE-ProRule" id="PRU01091"/>
    </source>
</evidence>
<dbReference type="Pfam" id="PF00486">
    <property type="entry name" value="Trans_reg_C"/>
    <property type="match status" value="1"/>
</dbReference>
<dbReference type="Gene3D" id="3.40.50.2300">
    <property type="match status" value="1"/>
</dbReference>
<evidence type="ECO:0000256" key="2">
    <source>
        <dbReference type="ARBA" id="ARBA00023012"/>
    </source>
</evidence>
<dbReference type="GO" id="GO:0000976">
    <property type="term" value="F:transcription cis-regulatory region binding"/>
    <property type="evidence" value="ECO:0007669"/>
    <property type="project" value="TreeGrafter"/>
</dbReference>
<dbReference type="SMART" id="SM00448">
    <property type="entry name" value="REC"/>
    <property type="match status" value="1"/>
</dbReference>
<sequence>LGLLVSIYSSEDRLDIYTASSLSEALSLLERKHFDLVSTELSLPDGNGREICKYASDQAIDKPKVIVLSQGKSIQDRTQSFEAGADDYISKPFHPEELKVRMMRLLNLIRSTEEQVVRHQNLELYTVRKAIKIGDSLVKLTRNEFYLCEILLANPGYELPNEEIIRVMTARKGRFVSYNSLRVSIKRLRDKIETQTGYKLIQNRHGQGYFIAI</sequence>
<dbReference type="Gene3D" id="1.10.10.10">
    <property type="entry name" value="Winged helix-like DNA-binding domain superfamily/Winged helix DNA-binding domain"/>
    <property type="match status" value="1"/>
</dbReference>
<dbReference type="GO" id="GO:0000156">
    <property type="term" value="F:phosphorelay response regulator activity"/>
    <property type="evidence" value="ECO:0007669"/>
    <property type="project" value="TreeGrafter"/>
</dbReference>
<dbReference type="PANTHER" id="PTHR48111:SF1">
    <property type="entry name" value="TWO-COMPONENT RESPONSE REGULATOR ORR33"/>
    <property type="match status" value="1"/>
</dbReference>
<dbReference type="InterPro" id="IPR001867">
    <property type="entry name" value="OmpR/PhoB-type_DNA-bd"/>
</dbReference>
<protein>
    <submittedName>
        <fullName evidence="10">Response regulator transcription factor</fullName>
    </submittedName>
</protein>
<dbReference type="EMBL" id="JAGQLM010000151">
    <property type="protein sequence ID" value="MCA9375343.1"/>
    <property type="molecule type" value="Genomic_DNA"/>
</dbReference>
<dbReference type="PROSITE" id="PS51755">
    <property type="entry name" value="OMPR_PHOB"/>
    <property type="match status" value="1"/>
</dbReference>
<dbReference type="InterPro" id="IPR011006">
    <property type="entry name" value="CheY-like_superfamily"/>
</dbReference>
<dbReference type="CDD" id="cd00383">
    <property type="entry name" value="trans_reg_C"/>
    <property type="match status" value="1"/>
</dbReference>
<name>A0A955I6A6_9BACT</name>
<dbReference type="PANTHER" id="PTHR48111">
    <property type="entry name" value="REGULATOR OF RPOS"/>
    <property type="match status" value="1"/>
</dbReference>
<dbReference type="InterPro" id="IPR039420">
    <property type="entry name" value="WalR-like"/>
</dbReference>
<evidence type="ECO:0000313" key="11">
    <source>
        <dbReference type="Proteomes" id="UP000748332"/>
    </source>
</evidence>
<evidence type="ECO:0000313" key="10">
    <source>
        <dbReference type="EMBL" id="MCA9375343.1"/>
    </source>
</evidence>
<accession>A0A955I6A6</accession>
<keyword evidence="5" id="KW-0804">Transcription</keyword>
<dbReference type="GO" id="GO:0006355">
    <property type="term" value="P:regulation of DNA-templated transcription"/>
    <property type="evidence" value="ECO:0007669"/>
    <property type="project" value="InterPro"/>
</dbReference>
<dbReference type="InterPro" id="IPR001789">
    <property type="entry name" value="Sig_transdc_resp-reg_receiver"/>
</dbReference>
<dbReference type="SUPFAM" id="SSF52172">
    <property type="entry name" value="CheY-like"/>
    <property type="match status" value="1"/>
</dbReference>
<feature type="DNA-binding region" description="OmpR/PhoB-type" evidence="7">
    <location>
        <begin position="114"/>
        <end position="213"/>
    </location>
</feature>
<feature type="non-terminal residue" evidence="10">
    <location>
        <position position="1"/>
    </location>
</feature>
<gene>
    <name evidence="10" type="ORF">KC622_03365</name>
</gene>
<reference evidence="10" key="1">
    <citation type="submission" date="2020-04" db="EMBL/GenBank/DDBJ databases">
        <authorList>
            <person name="Zhang T."/>
        </authorList>
    </citation>
    <scope>NUCLEOTIDE SEQUENCE</scope>
    <source>
        <strain evidence="10">HKST-UBA16</strain>
    </source>
</reference>
<feature type="domain" description="Response regulatory" evidence="8">
    <location>
        <begin position="1"/>
        <end position="106"/>
    </location>
</feature>
<dbReference type="Proteomes" id="UP000748332">
    <property type="component" value="Unassembled WGS sequence"/>
</dbReference>
<keyword evidence="2" id="KW-0902">Two-component regulatory system</keyword>
<reference evidence="10" key="2">
    <citation type="journal article" date="2021" name="Microbiome">
        <title>Successional dynamics and alternative stable states in a saline activated sludge microbial community over 9 years.</title>
        <authorList>
            <person name="Wang Y."/>
            <person name="Ye J."/>
            <person name="Ju F."/>
            <person name="Liu L."/>
            <person name="Boyd J.A."/>
            <person name="Deng Y."/>
            <person name="Parks D.H."/>
            <person name="Jiang X."/>
            <person name="Yin X."/>
            <person name="Woodcroft B.J."/>
            <person name="Tyson G.W."/>
            <person name="Hugenholtz P."/>
            <person name="Polz M.F."/>
            <person name="Zhang T."/>
        </authorList>
    </citation>
    <scope>NUCLEOTIDE SEQUENCE</scope>
    <source>
        <strain evidence="10">HKST-UBA16</strain>
    </source>
</reference>
<evidence type="ECO:0000259" key="8">
    <source>
        <dbReference type="PROSITE" id="PS50110"/>
    </source>
</evidence>
<evidence type="ECO:0000256" key="4">
    <source>
        <dbReference type="ARBA" id="ARBA00023125"/>
    </source>
</evidence>
<dbReference type="SMART" id="SM00862">
    <property type="entry name" value="Trans_reg_C"/>
    <property type="match status" value="1"/>
</dbReference>
<organism evidence="10 11">
    <name type="scientific">Candidatus Dojkabacteria bacterium</name>
    <dbReference type="NCBI Taxonomy" id="2099670"/>
    <lineage>
        <taxon>Bacteria</taxon>
        <taxon>Candidatus Dojkabacteria</taxon>
    </lineage>
</organism>
<comment type="caution">
    <text evidence="6">Lacks conserved residue(s) required for the propagation of feature annotation.</text>
</comment>
<dbReference type="AlphaFoldDB" id="A0A955I6A6"/>
<evidence type="ECO:0000256" key="5">
    <source>
        <dbReference type="ARBA" id="ARBA00023163"/>
    </source>
</evidence>
<evidence type="ECO:0000256" key="6">
    <source>
        <dbReference type="PROSITE-ProRule" id="PRU00169"/>
    </source>
</evidence>
<dbReference type="InterPro" id="IPR036388">
    <property type="entry name" value="WH-like_DNA-bd_sf"/>
</dbReference>
<dbReference type="GO" id="GO:0005829">
    <property type="term" value="C:cytosol"/>
    <property type="evidence" value="ECO:0007669"/>
    <property type="project" value="TreeGrafter"/>
</dbReference>
<evidence type="ECO:0000256" key="3">
    <source>
        <dbReference type="ARBA" id="ARBA00023015"/>
    </source>
</evidence>
<dbReference type="PROSITE" id="PS50110">
    <property type="entry name" value="RESPONSE_REGULATORY"/>
    <property type="match status" value="1"/>
</dbReference>
<proteinExistence type="predicted"/>
<dbReference type="GO" id="GO:0032993">
    <property type="term" value="C:protein-DNA complex"/>
    <property type="evidence" value="ECO:0007669"/>
    <property type="project" value="TreeGrafter"/>
</dbReference>
<keyword evidence="1" id="KW-0597">Phosphoprotein</keyword>
<feature type="domain" description="OmpR/PhoB-type" evidence="9">
    <location>
        <begin position="114"/>
        <end position="213"/>
    </location>
</feature>
<dbReference type="Pfam" id="PF00072">
    <property type="entry name" value="Response_reg"/>
    <property type="match status" value="1"/>
</dbReference>
<keyword evidence="3" id="KW-0805">Transcription regulation</keyword>
<evidence type="ECO:0000256" key="1">
    <source>
        <dbReference type="ARBA" id="ARBA00022553"/>
    </source>
</evidence>
<comment type="caution">
    <text evidence="10">The sequence shown here is derived from an EMBL/GenBank/DDBJ whole genome shotgun (WGS) entry which is preliminary data.</text>
</comment>
<keyword evidence="4 7" id="KW-0238">DNA-binding</keyword>
<evidence type="ECO:0000259" key="9">
    <source>
        <dbReference type="PROSITE" id="PS51755"/>
    </source>
</evidence>